<dbReference type="PRINTS" id="PR00035">
    <property type="entry name" value="HTHGNTR"/>
</dbReference>
<dbReference type="CDD" id="cd07377">
    <property type="entry name" value="WHTH_GntR"/>
    <property type="match status" value="1"/>
</dbReference>
<dbReference type="RefSeq" id="WP_271089825.1">
    <property type="nucleotide sequence ID" value="NZ_JAPJZH010000006.1"/>
</dbReference>
<dbReference type="SUPFAM" id="SSF46785">
    <property type="entry name" value="Winged helix' DNA-binding domain"/>
    <property type="match status" value="1"/>
</dbReference>
<keyword evidence="6" id="KW-1185">Reference proteome</keyword>
<sequence>MEFVERRSGISLWRQIADQIRIAISNGEFSDTDMLPGELALAKRFEVNRHTVRSAIASLAREGVVRVEQGRGTFIAGHQRLHYPIGRRTRFSAGLAGQTRTLSGSLKESRMETASAQVAQALALDPGAPVVRLVRVSTADDVPLSRAISWFDGTRFPDFAERLAKQRSITAVLKSFGIDDYVRISTRISAHHADPQTLEDLRLSPGAIALRTEAINAEVGGRRVEYSNTYFAADRIELDIDHETPSTGL</sequence>
<feature type="domain" description="HTH gntR-type" evidence="4">
    <location>
        <begin position="10"/>
        <end position="78"/>
    </location>
</feature>
<dbReference type="InterPro" id="IPR050679">
    <property type="entry name" value="Bact_HTH_transcr_reg"/>
</dbReference>
<evidence type="ECO:0000313" key="5">
    <source>
        <dbReference type="EMBL" id="MDA4846106.1"/>
    </source>
</evidence>
<accession>A0ABT4VN41</accession>
<dbReference type="PANTHER" id="PTHR44846:SF1">
    <property type="entry name" value="MANNOSYL-D-GLYCERATE TRANSPORT_METABOLISM SYSTEM REPRESSOR MNGR-RELATED"/>
    <property type="match status" value="1"/>
</dbReference>
<dbReference type="Proteomes" id="UP001148313">
    <property type="component" value="Unassembled WGS sequence"/>
</dbReference>
<keyword evidence="2" id="KW-0238">DNA-binding</keyword>
<dbReference type="Pfam" id="PF00392">
    <property type="entry name" value="GntR"/>
    <property type="match status" value="1"/>
</dbReference>
<dbReference type="InterPro" id="IPR036388">
    <property type="entry name" value="WH-like_DNA-bd_sf"/>
</dbReference>
<dbReference type="PANTHER" id="PTHR44846">
    <property type="entry name" value="MANNOSYL-D-GLYCERATE TRANSPORT/METABOLISM SYSTEM REPRESSOR MNGR-RELATED"/>
    <property type="match status" value="1"/>
</dbReference>
<dbReference type="PROSITE" id="PS50949">
    <property type="entry name" value="HTH_GNTR"/>
    <property type="match status" value="1"/>
</dbReference>
<dbReference type="Gene3D" id="1.10.10.10">
    <property type="entry name" value="Winged helix-like DNA-binding domain superfamily/Winged helix DNA-binding domain"/>
    <property type="match status" value="1"/>
</dbReference>
<evidence type="ECO:0000256" key="1">
    <source>
        <dbReference type="ARBA" id="ARBA00023015"/>
    </source>
</evidence>
<evidence type="ECO:0000256" key="2">
    <source>
        <dbReference type="ARBA" id="ARBA00023125"/>
    </source>
</evidence>
<protein>
    <submittedName>
        <fullName evidence="5">Phosphonate metabolism transcriptional regulator PhnF</fullName>
    </submittedName>
</protein>
<keyword evidence="1" id="KW-0805">Transcription regulation</keyword>
<dbReference type="InterPro" id="IPR036390">
    <property type="entry name" value="WH_DNA-bd_sf"/>
</dbReference>
<dbReference type="Pfam" id="PF07702">
    <property type="entry name" value="UTRA"/>
    <property type="match status" value="1"/>
</dbReference>
<dbReference type="Gene3D" id="3.40.1410.10">
    <property type="entry name" value="Chorismate lyase-like"/>
    <property type="match status" value="1"/>
</dbReference>
<name>A0ABT4VN41_9HYPH</name>
<dbReference type="InterPro" id="IPR011663">
    <property type="entry name" value="UTRA"/>
</dbReference>
<dbReference type="SUPFAM" id="SSF64288">
    <property type="entry name" value="Chorismate lyase-like"/>
    <property type="match status" value="1"/>
</dbReference>
<organism evidence="5 6">
    <name type="scientific">Hoeflea poritis</name>
    <dbReference type="NCBI Taxonomy" id="2993659"/>
    <lineage>
        <taxon>Bacteria</taxon>
        <taxon>Pseudomonadati</taxon>
        <taxon>Pseudomonadota</taxon>
        <taxon>Alphaproteobacteria</taxon>
        <taxon>Hyphomicrobiales</taxon>
        <taxon>Rhizobiaceae</taxon>
        <taxon>Hoeflea</taxon>
    </lineage>
</organism>
<dbReference type="SMART" id="SM00345">
    <property type="entry name" value="HTH_GNTR"/>
    <property type="match status" value="1"/>
</dbReference>
<dbReference type="SMART" id="SM00866">
    <property type="entry name" value="UTRA"/>
    <property type="match status" value="1"/>
</dbReference>
<proteinExistence type="predicted"/>
<dbReference type="InterPro" id="IPR028978">
    <property type="entry name" value="Chorismate_lyase_/UTRA_dom_sf"/>
</dbReference>
<evidence type="ECO:0000256" key="3">
    <source>
        <dbReference type="ARBA" id="ARBA00023163"/>
    </source>
</evidence>
<gene>
    <name evidence="5" type="primary">phnF</name>
    <name evidence="5" type="ORF">OOZ53_12145</name>
</gene>
<evidence type="ECO:0000259" key="4">
    <source>
        <dbReference type="PROSITE" id="PS50949"/>
    </source>
</evidence>
<dbReference type="InterPro" id="IPR012702">
    <property type="entry name" value="CP_lyase_PhnF"/>
</dbReference>
<dbReference type="NCBIfam" id="TIGR02325">
    <property type="entry name" value="C_P_lyase_phnF"/>
    <property type="match status" value="1"/>
</dbReference>
<dbReference type="EMBL" id="JAPJZH010000006">
    <property type="protein sequence ID" value="MDA4846106.1"/>
    <property type="molecule type" value="Genomic_DNA"/>
</dbReference>
<reference evidence="5" key="1">
    <citation type="submission" date="2022-11" db="EMBL/GenBank/DDBJ databases">
        <title>Hoeflea poritis sp. nov., isolated from scleractinian coral Porites lutea.</title>
        <authorList>
            <person name="Zhang G."/>
            <person name="Wei Q."/>
            <person name="Cai L."/>
        </authorList>
    </citation>
    <scope>NUCLEOTIDE SEQUENCE</scope>
    <source>
        <strain evidence="5">E7-10</strain>
    </source>
</reference>
<comment type="caution">
    <text evidence="5">The sequence shown here is derived from an EMBL/GenBank/DDBJ whole genome shotgun (WGS) entry which is preliminary data.</text>
</comment>
<keyword evidence="3" id="KW-0804">Transcription</keyword>
<evidence type="ECO:0000313" key="6">
    <source>
        <dbReference type="Proteomes" id="UP001148313"/>
    </source>
</evidence>
<dbReference type="InterPro" id="IPR000524">
    <property type="entry name" value="Tscrpt_reg_HTH_GntR"/>
</dbReference>